<keyword evidence="3" id="KW-1185">Reference proteome</keyword>
<feature type="region of interest" description="Disordered" evidence="1">
    <location>
        <begin position="160"/>
        <end position="219"/>
    </location>
</feature>
<feature type="compositionally biased region" description="Polar residues" evidence="1">
    <location>
        <begin position="66"/>
        <end position="81"/>
    </location>
</feature>
<feature type="region of interest" description="Disordered" evidence="1">
    <location>
        <begin position="274"/>
        <end position="321"/>
    </location>
</feature>
<feature type="compositionally biased region" description="Low complexity" evidence="1">
    <location>
        <begin position="274"/>
        <end position="292"/>
    </location>
</feature>
<comment type="caution">
    <text evidence="2">The sequence shown here is derived from an EMBL/GenBank/DDBJ whole genome shotgun (WGS) entry which is preliminary data.</text>
</comment>
<feature type="compositionally biased region" description="Basic and acidic residues" evidence="1">
    <location>
        <begin position="194"/>
        <end position="204"/>
    </location>
</feature>
<proteinExistence type="predicted"/>
<feature type="compositionally biased region" description="Polar residues" evidence="1">
    <location>
        <begin position="114"/>
        <end position="127"/>
    </location>
</feature>
<feature type="region of interest" description="Disordered" evidence="1">
    <location>
        <begin position="66"/>
        <end position="127"/>
    </location>
</feature>
<reference evidence="2" key="2">
    <citation type="submission" date="2021-10" db="EMBL/GenBank/DDBJ databases">
        <title>Phylogenomics reveals ancestral predisposition of the termite-cultivated fungus Termitomyces towards a domesticated lifestyle.</title>
        <authorList>
            <person name="Auxier B."/>
            <person name="Grum-Grzhimaylo A."/>
            <person name="Cardenas M.E."/>
            <person name="Lodge J.D."/>
            <person name="Laessoe T."/>
            <person name="Pedersen O."/>
            <person name="Smith M.E."/>
            <person name="Kuyper T.W."/>
            <person name="Franco-Molano E.A."/>
            <person name="Baroni T.J."/>
            <person name="Aanen D.K."/>
        </authorList>
    </citation>
    <scope>NUCLEOTIDE SEQUENCE</scope>
    <source>
        <strain evidence="2">D49</strain>
    </source>
</reference>
<feature type="compositionally biased region" description="Polar residues" evidence="1">
    <location>
        <begin position="206"/>
        <end position="219"/>
    </location>
</feature>
<dbReference type="EMBL" id="JABCKI010000008">
    <property type="protein sequence ID" value="KAG5654437.1"/>
    <property type="molecule type" value="Genomic_DNA"/>
</dbReference>
<dbReference type="Proteomes" id="UP000717328">
    <property type="component" value="Unassembled WGS sequence"/>
</dbReference>
<feature type="compositionally biased region" description="Basic and acidic residues" evidence="1">
    <location>
        <begin position="174"/>
        <end position="184"/>
    </location>
</feature>
<name>A0A9P7GPI1_9AGAR</name>
<protein>
    <submittedName>
        <fullName evidence="2">Uncharacterized protein</fullName>
    </submittedName>
</protein>
<evidence type="ECO:0000256" key="1">
    <source>
        <dbReference type="SAM" id="MobiDB-lite"/>
    </source>
</evidence>
<reference evidence="2" key="1">
    <citation type="submission" date="2021-02" db="EMBL/GenBank/DDBJ databases">
        <authorList>
            <person name="Nieuwenhuis M."/>
            <person name="Van De Peppel L.J.J."/>
        </authorList>
    </citation>
    <scope>NUCLEOTIDE SEQUENCE</scope>
    <source>
        <strain evidence="2">D49</strain>
    </source>
</reference>
<accession>A0A9P7GPI1</accession>
<evidence type="ECO:0000313" key="3">
    <source>
        <dbReference type="Proteomes" id="UP000717328"/>
    </source>
</evidence>
<sequence length="355" mass="39610">MQPDAEERTPTDHDKNLRRPLGGSQAPAYYTGIHVRHPTYISSEYTQHLSHHHPPNATLNHEHEATFTSYPESSQRTNPFHSHNPYMHSYNIARNDHFASTPRSDPLGSPIQPDLSQMPPSLSSNHQASQLIPQYRYLYRYNSSDMTPLHHRRVYNGYDVNDMVPQSAPSKSHHYNDDSPEQLKRPPLLLPTHRSSEVHRRENRYPSPSHSDSGGVQHTRSYGTAALDAVDNSHALTVPICTPLPSSIPMRNQGGWFSASPPVASYDFTHQSPISGSAASSSVTQDSDSPVSINLPDCEDRVTPDAAVPPTASKLSEPAKKKKSKMHECEVCGKMFPRLVHFQLGLSLQLVKLLT</sequence>
<evidence type="ECO:0000313" key="2">
    <source>
        <dbReference type="EMBL" id="KAG5654437.1"/>
    </source>
</evidence>
<dbReference type="AlphaFoldDB" id="A0A9P7GPI1"/>
<feature type="compositionally biased region" description="Basic and acidic residues" evidence="1">
    <location>
        <begin position="1"/>
        <end position="17"/>
    </location>
</feature>
<feature type="region of interest" description="Disordered" evidence="1">
    <location>
        <begin position="1"/>
        <end position="27"/>
    </location>
</feature>
<organism evidence="2 3">
    <name type="scientific">Sphagnurus paluster</name>
    <dbReference type="NCBI Taxonomy" id="117069"/>
    <lineage>
        <taxon>Eukaryota</taxon>
        <taxon>Fungi</taxon>
        <taxon>Dikarya</taxon>
        <taxon>Basidiomycota</taxon>
        <taxon>Agaricomycotina</taxon>
        <taxon>Agaricomycetes</taxon>
        <taxon>Agaricomycetidae</taxon>
        <taxon>Agaricales</taxon>
        <taxon>Tricholomatineae</taxon>
        <taxon>Lyophyllaceae</taxon>
        <taxon>Sphagnurus</taxon>
    </lineage>
</organism>
<gene>
    <name evidence="2" type="ORF">H0H81_002626</name>
</gene>